<dbReference type="InterPro" id="IPR022409">
    <property type="entry name" value="PKD/Chitinase_dom"/>
</dbReference>
<dbReference type="SMART" id="SM00089">
    <property type="entry name" value="PKD"/>
    <property type="match status" value="2"/>
</dbReference>
<organism evidence="3 4">
    <name type="scientific">Colwellia maritima</name>
    <dbReference type="NCBI Taxonomy" id="2912588"/>
    <lineage>
        <taxon>Bacteria</taxon>
        <taxon>Pseudomonadati</taxon>
        <taxon>Pseudomonadota</taxon>
        <taxon>Gammaproteobacteria</taxon>
        <taxon>Alteromonadales</taxon>
        <taxon>Colwelliaceae</taxon>
        <taxon>Colwellia</taxon>
    </lineage>
</organism>
<dbReference type="EMBL" id="JAKKSL010000002">
    <property type="protein sequence ID" value="MCI2283814.1"/>
    <property type="molecule type" value="Genomic_DNA"/>
</dbReference>
<dbReference type="PROSITE" id="PS50093">
    <property type="entry name" value="PKD"/>
    <property type="match status" value="2"/>
</dbReference>
<proteinExistence type="predicted"/>
<dbReference type="InterPro" id="IPR013783">
    <property type="entry name" value="Ig-like_fold"/>
</dbReference>
<dbReference type="InterPro" id="IPR007280">
    <property type="entry name" value="Peptidase_C_arc/bac"/>
</dbReference>
<comment type="caution">
    <text evidence="3">The sequence shown here is derived from an EMBL/GenBank/DDBJ whole genome shotgun (WGS) entry which is preliminary data.</text>
</comment>
<keyword evidence="4" id="KW-1185">Reference proteome</keyword>
<evidence type="ECO:0000256" key="1">
    <source>
        <dbReference type="ARBA" id="ARBA00001913"/>
    </source>
</evidence>
<evidence type="ECO:0000313" key="3">
    <source>
        <dbReference type="EMBL" id="MCI2283814.1"/>
    </source>
</evidence>
<protein>
    <submittedName>
        <fullName evidence="3">PKD domain-containing protein</fullName>
    </submittedName>
</protein>
<dbReference type="Pfam" id="PF18911">
    <property type="entry name" value="PKD_4"/>
    <property type="match status" value="2"/>
</dbReference>
<dbReference type="InterPro" id="IPR035986">
    <property type="entry name" value="PKD_dom_sf"/>
</dbReference>
<dbReference type="Pfam" id="PF04151">
    <property type="entry name" value="PPC"/>
    <property type="match status" value="1"/>
</dbReference>
<sequence length="457" mass="46514">MIFVDSSNICKGVVSLLEGTNTYSIDNAVQNSLPTAKINGAYTGTENTAVNFSSLGSSDSDGSIASYNWNFGDGTTSTLANPSHTYSSANTYSISLTVTDNEGATNTATTTATISADIIVVPPVTSVPDACATENAITNGNLTAGDAACLGNSSTIWLNIPNVSGHNSVTIRTGNGTGNLSLSYDNTNWPNGTSSDDGSSNNAGNSECIHVTGGTNYWGNVKVSNSNGSASILVDFDGANCDSDTGGGNQNTAPTANANGAYTGTANTQVSFSSSGSTDNEGPITAYSRNFGDGGTSTLANPSHTYTTANTYNVTLTVTDNEGATASATTTATIQPEQTGGGSSVANVCASEGPKSGQVNANDDMCVPTGSWNNSIAYYGMVVPAGTGTIVITADHGTGNGNLYYSASGWANNSSYHQKSDNAGNTETITINNPGSGYRYFSIVGQHSGMAVKFEFK</sequence>
<dbReference type="SUPFAM" id="SSF49299">
    <property type="entry name" value="PKD domain"/>
    <property type="match status" value="2"/>
</dbReference>
<dbReference type="Gene3D" id="2.60.120.380">
    <property type="match status" value="1"/>
</dbReference>
<name>A0ABS9X0N0_9GAMM</name>
<dbReference type="InterPro" id="IPR000601">
    <property type="entry name" value="PKD_dom"/>
</dbReference>
<evidence type="ECO:0000313" key="4">
    <source>
        <dbReference type="Proteomes" id="UP001139646"/>
    </source>
</evidence>
<reference evidence="3" key="1">
    <citation type="submission" date="2022-01" db="EMBL/GenBank/DDBJ databases">
        <title>Colwellia maritima, isolated from seawater.</title>
        <authorList>
            <person name="Kristyanto S."/>
            <person name="Jung J."/>
            <person name="Jeon C.O."/>
        </authorList>
    </citation>
    <scope>NUCLEOTIDE SEQUENCE</scope>
    <source>
        <strain evidence="3">MSW7</strain>
    </source>
</reference>
<comment type="cofactor">
    <cofactor evidence="1">
        <name>Ca(2+)</name>
        <dbReference type="ChEBI" id="CHEBI:29108"/>
    </cofactor>
</comment>
<accession>A0ABS9X0N0</accession>
<dbReference type="CDD" id="cd00146">
    <property type="entry name" value="PKD"/>
    <property type="match status" value="2"/>
</dbReference>
<feature type="domain" description="PKD" evidence="2">
    <location>
        <begin position="253"/>
        <end position="335"/>
    </location>
</feature>
<gene>
    <name evidence="3" type="ORF">L3081_10900</name>
</gene>
<feature type="domain" description="PKD" evidence="2">
    <location>
        <begin position="33"/>
        <end position="116"/>
    </location>
</feature>
<dbReference type="Gene3D" id="2.60.40.10">
    <property type="entry name" value="Immunoglobulins"/>
    <property type="match status" value="2"/>
</dbReference>
<evidence type="ECO:0000259" key="2">
    <source>
        <dbReference type="PROSITE" id="PS50093"/>
    </source>
</evidence>
<dbReference type="Proteomes" id="UP001139646">
    <property type="component" value="Unassembled WGS sequence"/>
</dbReference>